<evidence type="ECO:0000256" key="1">
    <source>
        <dbReference type="SAM" id="Phobius"/>
    </source>
</evidence>
<protein>
    <submittedName>
        <fullName evidence="2">Uncharacterized protein</fullName>
    </submittedName>
</protein>
<feature type="transmembrane region" description="Helical" evidence="1">
    <location>
        <begin position="6"/>
        <end position="29"/>
    </location>
</feature>
<proteinExistence type="predicted"/>
<reference evidence="2" key="1">
    <citation type="submission" date="2016-06" db="UniProtKB">
        <authorList>
            <consortium name="WormBaseParasite"/>
        </authorList>
    </citation>
    <scope>IDENTIFICATION</scope>
</reference>
<organism evidence="2">
    <name type="scientific">Schistosoma curassoni</name>
    <dbReference type="NCBI Taxonomy" id="6186"/>
    <lineage>
        <taxon>Eukaryota</taxon>
        <taxon>Metazoa</taxon>
        <taxon>Spiralia</taxon>
        <taxon>Lophotrochozoa</taxon>
        <taxon>Platyhelminthes</taxon>
        <taxon>Trematoda</taxon>
        <taxon>Digenea</taxon>
        <taxon>Strigeidida</taxon>
        <taxon>Schistosomatoidea</taxon>
        <taxon>Schistosomatidae</taxon>
        <taxon>Schistosoma</taxon>
    </lineage>
</organism>
<sequence>MKFFQFQLYIIIIDFNSFIICTITIRRLISLFIHQKRSFIK</sequence>
<evidence type="ECO:0000313" key="2">
    <source>
        <dbReference type="WBParaSite" id="SCUD_0000580601-mRNA-1"/>
    </source>
</evidence>
<keyword evidence="1" id="KW-0472">Membrane</keyword>
<accession>A0A183JSW6</accession>
<name>A0A183JSW6_9TREM</name>
<dbReference type="WBParaSite" id="SCUD_0000580601-mRNA-1">
    <property type="protein sequence ID" value="SCUD_0000580601-mRNA-1"/>
    <property type="gene ID" value="SCUD_0000580601"/>
</dbReference>
<keyword evidence="1" id="KW-0812">Transmembrane</keyword>
<keyword evidence="1" id="KW-1133">Transmembrane helix</keyword>
<dbReference type="AlphaFoldDB" id="A0A183JSW6"/>